<dbReference type="GO" id="GO:0004526">
    <property type="term" value="F:ribonuclease P activity"/>
    <property type="evidence" value="ECO:0007669"/>
    <property type="project" value="TreeGrafter"/>
</dbReference>
<evidence type="ECO:0000259" key="11">
    <source>
        <dbReference type="Pfam" id="PF17177"/>
    </source>
</evidence>
<dbReference type="PANTHER" id="PTHR13547:SF1">
    <property type="entry name" value="MITOCHONDRIAL RIBONUCLEASE P CATALYTIC SUBUNIT"/>
    <property type="match status" value="1"/>
</dbReference>
<dbReference type="PANTHER" id="PTHR13547">
    <property type="match status" value="1"/>
</dbReference>
<name>A0A9K3KI52_9STRA</name>
<feature type="domain" description="PRORP" evidence="10">
    <location>
        <begin position="636"/>
        <end position="781"/>
    </location>
</feature>
<evidence type="ECO:0000313" key="12">
    <source>
        <dbReference type="EMBL" id="KAG7337605.1"/>
    </source>
</evidence>
<evidence type="ECO:0000256" key="7">
    <source>
        <dbReference type="ARBA" id="ARBA00022946"/>
    </source>
</evidence>
<dbReference type="CDD" id="cd18718">
    <property type="entry name" value="PIN_PRORP"/>
    <property type="match status" value="1"/>
</dbReference>
<proteinExistence type="inferred from homology"/>
<evidence type="ECO:0000256" key="1">
    <source>
        <dbReference type="ARBA" id="ARBA00004173"/>
    </source>
</evidence>
<feature type="region of interest" description="Disordered" evidence="9">
    <location>
        <begin position="1"/>
        <end position="169"/>
    </location>
</feature>
<feature type="compositionally biased region" description="Polar residues" evidence="9">
    <location>
        <begin position="337"/>
        <end position="348"/>
    </location>
</feature>
<evidence type="ECO:0000256" key="8">
    <source>
        <dbReference type="ARBA" id="ARBA00023128"/>
    </source>
</evidence>
<feature type="compositionally biased region" description="Basic and acidic residues" evidence="9">
    <location>
        <begin position="195"/>
        <end position="211"/>
    </location>
</feature>
<reference evidence="13" key="2">
    <citation type="submission" date="2021-04" db="EMBL/GenBank/DDBJ databases">
        <authorList>
            <person name="Podell S."/>
        </authorList>
    </citation>
    <scope>NUCLEOTIDE SEQUENCE</scope>
    <source>
        <strain evidence="13">Hildebrandi</strain>
    </source>
</reference>
<evidence type="ECO:0000256" key="6">
    <source>
        <dbReference type="ARBA" id="ARBA00022833"/>
    </source>
</evidence>
<evidence type="ECO:0000313" key="14">
    <source>
        <dbReference type="Proteomes" id="UP000693970"/>
    </source>
</evidence>
<keyword evidence="4" id="KW-0677">Repeat</keyword>
<comment type="subcellular location">
    <subcellularLocation>
        <location evidence="1">Mitochondrion</location>
    </subcellularLocation>
</comment>
<dbReference type="InterPro" id="IPR033443">
    <property type="entry name" value="PROP1-like_PPR_dom"/>
</dbReference>
<keyword evidence="7" id="KW-0809">Transit peptide</keyword>
<evidence type="ECO:0000256" key="2">
    <source>
        <dbReference type="ARBA" id="ARBA00007626"/>
    </source>
</evidence>
<dbReference type="Pfam" id="PF17177">
    <property type="entry name" value="PPR_long"/>
    <property type="match status" value="2"/>
</dbReference>
<evidence type="ECO:0000313" key="13">
    <source>
        <dbReference type="EMBL" id="KAG7343836.1"/>
    </source>
</evidence>
<dbReference type="GO" id="GO:0046872">
    <property type="term" value="F:metal ion binding"/>
    <property type="evidence" value="ECO:0007669"/>
    <property type="project" value="UniProtKB-KW"/>
</dbReference>
<dbReference type="EMBL" id="JAGRRH010000079">
    <property type="protein sequence ID" value="KAG7337605.1"/>
    <property type="molecule type" value="Genomic_DNA"/>
</dbReference>
<feature type="compositionally biased region" description="Basic and acidic residues" evidence="9">
    <location>
        <begin position="64"/>
        <end position="76"/>
    </location>
</feature>
<feature type="domain" description="PROP1-like PPR" evidence="11">
    <location>
        <begin position="362"/>
        <end position="502"/>
    </location>
</feature>
<keyword evidence="6" id="KW-0862">Zinc</keyword>
<keyword evidence="5" id="KW-0378">Hydrolase</keyword>
<dbReference type="EMBL" id="JAGRRH010000023">
    <property type="protein sequence ID" value="KAG7343836.1"/>
    <property type="molecule type" value="Genomic_DNA"/>
</dbReference>
<comment type="similarity">
    <text evidence="2">Belongs to the PPR family. P subfamily.</text>
</comment>
<accession>A0A9K3KI52</accession>
<dbReference type="InterPro" id="IPR033495">
    <property type="entry name" value="MRPP3_PIN_dom"/>
</dbReference>
<evidence type="ECO:0000259" key="10">
    <source>
        <dbReference type="Pfam" id="PF16953"/>
    </source>
</evidence>
<feature type="compositionally biased region" description="Polar residues" evidence="9">
    <location>
        <begin position="225"/>
        <end position="241"/>
    </location>
</feature>
<dbReference type="Proteomes" id="UP000693970">
    <property type="component" value="Unassembled WGS sequence"/>
</dbReference>
<protein>
    <submittedName>
        <fullName evidence="13">PPR: pentatricopeptide repeat domain containing protein</fullName>
    </submittedName>
</protein>
<comment type="caution">
    <text evidence="13">The sequence shown here is derived from an EMBL/GenBank/DDBJ whole genome shotgun (WGS) entry which is preliminary data.</text>
</comment>
<feature type="compositionally biased region" description="Polar residues" evidence="9">
    <location>
        <begin position="150"/>
        <end position="161"/>
    </location>
</feature>
<dbReference type="AlphaFoldDB" id="A0A9K3KI52"/>
<feature type="compositionally biased region" description="Polar residues" evidence="9">
    <location>
        <begin position="87"/>
        <end position="104"/>
    </location>
</feature>
<evidence type="ECO:0000256" key="3">
    <source>
        <dbReference type="ARBA" id="ARBA00022723"/>
    </source>
</evidence>
<organism evidence="13 14">
    <name type="scientific">Nitzschia inconspicua</name>
    <dbReference type="NCBI Taxonomy" id="303405"/>
    <lineage>
        <taxon>Eukaryota</taxon>
        <taxon>Sar</taxon>
        <taxon>Stramenopiles</taxon>
        <taxon>Ochrophyta</taxon>
        <taxon>Bacillariophyta</taxon>
        <taxon>Bacillariophyceae</taxon>
        <taxon>Bacillariophycidae</taxon>
        <taxon>Bacillariales</taxon>
        <taxon>Bacillariaceae</taxon>
        <taxon>Nitzschia</taxon>
    </lineage>
</organism>
<keyword evidence="3" id="KW-0479">Metal-binding</keyword>
<feature type="region of interest" description="Disordered" evidence="9">
    <location>
        <begin position="316"/>
        <end position="354"/>
    </location>
</feature>
<sequence>MTTKDDETAPSGSGEGPLYPGMEGALSKEEASDENTNNGENADGKRNLDASGSLLEGHTTGESSSKKARFEGKDSKEEEEEEENVATVDTTISTYLNVDSTAELSKSFEENTDNPPEQEGIPSENHQDKAGMQKDEEKKASETKDDSMLKSEQVNARQQQAMFEAMNDEENAFKMSSVANAKNKVDASATQEGEVDAKKESDCSATVHRDGGSAPEQSRAHEARTSSASNSVPTPTNQSGENQKRSKKNKHKDPRMLDIRRRIQMSCRDNDLETAVKAYEEAIAENVELEAQSYYNLLNLCDGLGKSVVHVGTPKTAASPVSSAKQGEGNDDDTDINNDSGENEGTSSNKEEAKPPFFMDLKKRLEYAFEIKERMSQLNLPLNETAYSAIIKLLSKNKEFERAEQMLDESESVQQCKPKLRLYSSLLTAYCEDTQMLKALTIWKRLKGKSGLALTERELLALLRCATATGDSLVMEFVLTELAEEVPVPSKDTVAAILEWFGITHSQHEESLTDRVADAVTVKQLLEDIANCVSPERPPSMGPVVSTDGWHISSACRIDNDTGKLLEGCLESCKLQPVHLSDRAVKDMVGMNESIVFDGTVAGNTCEFQGGRKGKKRNDFSPESRRHDWNNYVRFLERKEKQADSGSPFDVVIDGANIGYYQQNFSDAPTHVDYNQIDWVVRHFQKEKKQRVLLIMHSRHFTTKMLPQQYKSLYESWMKDEILYKTPFGMNDDWFWMHAALRYNLLVVTNDEMRDHHFQMLAPRYFLRWKERQRIRFSFGDWESVSLDNSEGRRRQRQVILEYPAMYSRRIQKVEDGLVVPLAKRGDENRFMDGSHFASEDEPKEETYLCIRPKAPVCKTDATNNLKAL</sequence>
<dbReference type="GO" id="GO:0001682">
    <property type="term" value="P:tRNA 5'-leader removal"/>
    <property type="evidence" value="ECO:0007669"/>
    <property type="project" value="TreeGrafter"/>
</dbReference>
<keyword evidence="14" id="KW-1185">Reference proteome</keyword>
<reference evidence="13" key="1">
    <citation type="journal article" date="2021" name="Sci. Rep.">
        <title>Diploid genomic architecture of Nitzschia inconspicua, an elite biomass production diatom.</title>
        <authorList>
            <person name="Oliver A."/>
            <person name="Podell S."/>
            <person name="Pinowska A."/>
            <person name="Traller J.C."/>
            <person name="Smith S.R."/>
            <person name="McClure R."/>
            <person name="Beliaev A."/>
            <person name="Bohutskyi P."/>
            <person name="Hill E.A."/>
            <person name="Rabines A."/>
            <person name="Zheng H."/>
            <person name="Allen L.Z."/>
            <person name="Kuo A."/>
            <person name="Grigoriev I.V."/>
            <person name="Allen A.E."/>
            <person name="Hazlebeck D."/>
            <person name="Allen E.E."/>
        </authorList>
    </citation>
    <scope>NUCLEOTIDE SEQUENCE</scope>
    <source>
        <strain evidence="13">Hildebrandi</strain>
    </source>
</reference>
<dbReference type="InterPro" id="IPR031595">
    <property type="entry name" value="PRORP_C"/>
</dbReference>
<evidence type="ECO:0000256" key="5">
    <source>
        <dbReference type="ARBA" id="ARBA00022801"/>
    </source>
</evidence>
<dbReference type="OrthoDB" id="46913at2759"/>
<evidence type="ECO:0000256" key="9">
    <source>
        <dbReference type="SAM" id="MobiDB-lite"/>
    </source>
</evidence>
<evidence type="ECO:0000256" key="4">
    <source>
        <dbReference type="ARBA" id="ARBA00022737"/>
    </source>
</evidence>
<keyword evidence="8" id="KW-0496">Mitochondrion</keyword>
<dbReference type="Pfam" id="PF16953">
    <property type="entry name" value="PRORP"/>
    <property type="match status" value="1"/>
</dbReference>
<feature type="domain" description="PROP1-like PPR" evidence="11">
    <location>
        <begin position="247"/>
        <end position="302"/>
    </location>
</feature>
<feature type="region of interest" description="Disordered" evidence="9">
    <location>
        <begin position="182"/>
        <end position="258"/>
    </location>
</feature>
<gene>
    <name evidence="13" type="ORF">IV203_021844</name>
    <name evidence="12" type="ORF">IV203_033450</name>
</gene>
<dbReference type="GO" id="GO:0005739">
    <property type="term" value="C:mitochondrion"/>
    <property type="evidence" value="ECO:0007669"/>
    <property type="project" value="UniProtKB-SubCell"/>
</dbReference>
<feature type="compositionally biased region" description="Basic and acidic residues" evidence="9">
    <location>
        <begin position="125"/>
        <end position="149"/>
    </location>
</feature>